<evidence type="ECO:0000313" key="2">
    <source>
        <dbReference type="Proteomes" id="UP001597085"/>
    </source>
</evidence>
<dbReference type="SUPFAM" id="SSF46785">
    <property type="entry name" value="Winged helix' DNA-binding domain"/>
    <property type="match status" value="1"/>
</dbReference>
<reference evidence="1 2" key="1">
    <citation type="journal article" date="2019" name="Int. J. Syst. Evol. Microbiol.">
        <title>The Global Catalogue of Microorganisms (GCM) 10K type strain sequencing project: providing services to taxonomists for standard genome sequencing and annotation.</title>
        <authorList>
            <consortium name="The Broad Institute Genomics Platform"/>
            <consortium name="The Broad Institute Genome Sequencing Center for Infectious Disease"/>
            <person name="Wu L."/>
            <person name="Ma J."/>
        </authorList>
    </citation>
    <scope>NUCLEOTIDE SEQUENCE [LARGE SCALE GENOMIC DNA]</scope>
    <source>
        <strain evidence="1 2">CGMCC 1.12121</strain>
    </source>
</reference>
<dbReference type="EMBL" id="JBHUDK010000006">
    <property type="protein sequence ID" value="MFD1598808.1"/>
    <property type="molecule type" value="Genomic_DNA"/>
</dbReference>
<evidence type="ECO:0000313" key="1">
    <source>
        <dbReference type="EMBL" id="MFD1598808.1"/>
    </source>
</evidence>
<dbReference type="RefSeq" id="WP_256420345.1">
    <property type="nucleotide sequence ID" value="NZ_JANHDI010000002.1"/>
</dbReference>
<dbReference type="Proteomes" id="UP001597085">
    <property type="component" value="Unassembled WGS sequence"/>
</dbReference>
<dbReference type="InterPro" id="IPR036388">
    <property type="entry name" value="WH-like_DNA-bd_sf"/>
</dbReference>
<keyword evidence="2" id="KW-1185">Reference proteome</keyword>
<dbReference type="Gene3D" id="1.10.10.10">
    <property type="entry name" value="Winged helix-like DNA-binding domain superfamily/Winged helix DNA-binding domain"/>
    <property type="match status" value="1"/>
</dbReference>
<gene>
    <name evidence="1" type="ORF">ACFSBX_07530</name>
</gene>
<organism evidence="1 2">
    <name type="scientific">Halobellus rarus</name>
    <dbReference type="NCBI Taxonomy" id="1126237"/>
    <lineage>
        <taxon>Archaea</taxon>
        <taxon>Methanobacteriati</taxon>
        <taxon>Methanobacteriota</taxon>
        <taxon>Stenosarchaea group</taxon>
        <taxon>Halobacteria</taxon>
        <taxon>Halobacteriales</taxon>
        <taxon>Haloferacaceae</taxon>
        <taxon>Halobellus</taxon>
    </lineage>
</organism>
<accession>A0ABD6CLB4</accession>
<dbReference type="InterPro" id="IPR036390">
    <property type="entry name" value="WH_DNA-bd_sf"/>
</dbReference>
<name>A0ABD6CLB4_9EURY</name>
<dbReference type="AlphaFoldDB" id="A0ABD6CLB4"/>
<proteinExistence type="predicted"/>
<sequence>MGRKRGEGGRYQETVSVDAVLELFTDTEPRTTNEVAEALDIAQKTAYNKLETLTDRGDIRKKKIGGLAVVWWRPDPPEME</sequence>
<protein>
    <submittedName>
        <fullName evidence="1">Helix-turn-helix domain-containing protein</fullName>
    </submittedName>
</protein>
<comment type="caution">
    <text evidence="1">The sequence shown here is derived from an EMBL/GenBank/DDBJ whole genome shotgun (WGS) entry which is preliminary data.</text>
</comment>